<keyword evidence="11" id="KW-0418">Kinase</keyword>
<feature type="binding site" evidence="10">
    <location>
        <position position="200"/>
    </location>
    <ligand>
        <name>substrate</name>
    </ligand>
</feature>
<dbReference type="InterPro" id="IPR015994">
    <property type="entry name" value="PEPCK_ATP_CS"/>
</dbReference>
<keyword evidence="10" id="KW-0479">Metal-binding</keyword>
<dbReference type="NCBIfam" id="NF006821">
    <property type="entry name" value="PRK09344.1-3"/>
    <property type="match status" value="1"/>
</dbReference>
<comment type="subcellular location">
    <subcellularLocation>
        <location evidence="10">Cytoplasm</location>
    </subcellularLocation>
</comment>
<evidence type="ECO:0000256" key="1">
    <source>
        <dbReference type="ARBA" id="ARBA00004742"/>
    </source>
</evidence>
<name>A0A2H0KN40_9BACT</name>
<dbReference type="PROSITE" id="PS00532">
    <property type="entry name" value="PEPCK_ATP"/>
    <property type="match status" value="1"/>
</dbReference>
<evidence type="ECO:0000256" key="4">
    <source>
        <dbReference type="ARBA" id="ARBA00022432"/>
    </source>
</evidence>
<dbReference type="Gene3D" id="2.170.8.10">
    <property type="entry name" value="Phosphoenolpyruvate Carboxykinase, domain 2"/>
    <property type="match status" value="1"/>
</dbReference>
<protein>
    <recommendedName>
        <fullName evidence="3 10">Phosphoenolpyruvate carboxykinase (ATP)</fullName>
        <shortName evidence="10">PCK</shortName>
        <shortName evidence="10">PEP carboxykinase</shortName>
        <shortName evidence="10">PEPCK</shortName>
        <ecNumber evidence="3 10">4.1.1.49</ecNumber>
    </recommendedName>
</protein>
<evidence type="ECO:0000256" key="10">
    <source>
        <dbReference type="HAMAP-Rule" id="MF_00453"/>
    </source>
</evidence>
<comment type="cofactor">
    <cofactor evidence="10">
        <name>Mn(2+)</name>
        <dbReference type="ChEBI" id="CHEBI:29035"/>
    </cofactor>
    <text evidence="10">Binds 1 Mn(2+) ion per subunit.</text>
</comment>
<keyword evidence="11" id="KW-0808">Transferase</keyword>
<dbReference type="EC" id="4.1.1.49" evidence="3 10"/>
<feature type="binding site" evidence="10">
    <location>
        <position position="52"/>
    </location>
    <ligand>
        <name>substrate</name>
    </ligand>
</feature>
<comment type="pathway">
    <text evidence="1 10">Carbohydrate biosynthesis; gluconeogenesis.</text>
</comment>
<feature type="binding site" evidence="10">
    <location>
        <position position="219"/>
    </location>
    <ligand>
        <name>Mn(2+)</name>
        <dbReference type="ChEBI" id="CHEBI:29035"/>
    </ligand>
</feature>
<keyword evidence="6 10" id="KW-0210">Decarboxylase</keyword>
<dbReference type="NCBIfam" id="TIGR00224">
    <property type="entry name" value="pckA"/>
    <property type="match status" value="1"/>
</dbReference>
<keyword evidence="8 10" id="KW-0456">Lyase</keyword>
<dbReference type="GO" id="GO:0005524">
    <property type="term" value="F:ATP binding"/>
    <property type="evidence" value="ECO:0007669"/>
    <property type="project" value="UniProtKB-UniRule"/>
</dbReference>
<feature type="binding site" evidence="10">
    <location>
        <position position="194"/>
    </location>
    <ligand>
        <name>substrate</name>
    </ligand>
</feature>
<keyword evidence="10" id="KW-0963">Cytoplasm</keyword>
<sequence>MTTKEYNTNMKDGSMLRNLSVNKLIKKALLNKEVVQAKSGALVVYTGKYTGRSPNDKFIVDSPKVHNQINWGKINVPISETNYQKLFQKTSDFFSAQKEIYVVDVLVGAQKKHSIKLRVYCQYAYQALFSTHLFRRPTDVRTGRDLSLQNFKPNLTLYCAPSVLADPKTDGTNSEAFIVLNIDKKTILIGATKYAGEIKKSVFTYMNYLLPQKEIFPMHCSANIEKSGKTTSLFFGLSGTGKTTLSADPERRLIGDDEHGWSPQGVFNFEGGCYAKCIRIKKESEPQIWSAIHRKGALVENVVLKKDGDFDFDSDKFTENTRAVYPLEFIKNSIASGSGKHPKYVIFLTADASGVLPPVARLTLNQAAYHFLSGYTSKLAGTERGIIEPKPTFSAYFAGPFMPLKPMVYLNLLKKYLKKYKTRVFLVNTGWIGGAYGVGRRIPVYETRNIVTAVLSGQLDRGDCRHDKIFNLYVPNKVPGVDQKILDPALLWPDKKSYLQTAKNLARLFVENMKKYPGVYQSIINSGPPAL</sequence>
<evidence type="ECO:0000256" key="9">
    <source>
        <dbReference type="ARBA" id="ARBA00047371"/>
    </source>
</evidence>
<evidence type="ECO:0000313" key="12">
    <source>
        <dbReference type="Proteomes" id="UP000229570"/>
    </source>
</evidence>
<dbReference type="UniPathway" id="UPA00138"/>
<feature type="binding site" evidence="10">
    <location>
        <position position="219"/>
    </location>
    <ligand>
        <name>ATP</name>
        <dbReference type="ChEBI" id="CHEBI:30616"/>
    </ligand>
</feature>
<dbReference type="HAMAP" id="MF_00453">
    <property type="entry name" value="PEPCK_ATP"/>
    <property type="match status" value="1"/>
</dbReference>
<comment type="caution">
    <text evidence="11">The sequence shown here is derived from an EMBL/GenBank/DDBJ whole genome shotgun (WGS) entry which is preliminary data.</text>
</comment>
<comment type="function">
    <text evidence="10">Involved in the gluconeogenesis. Catalyzes the conversion of oxaloacetate (OAA) to phosphoenolpyruvate (PEP) through direct phosphoryl transfer between the nucleoside triphosphate and OAA.</text>
</comment>
<dbReference type="NCBIfam" id="NF006820">
    <property type="entry name" value="PRK09344.1-2"/>
    <property type="match status" value="1"/>
</dbReference>
<dbReference type="EMBL" id="PCVL01000021">
    <property type="protein sequence ID" value="PIQ72670.1"/>
    <property type="molecule type" value="Genomic_DNA"/>
</dbReference>
<keyword evidence="7 10" id="KW-0067">ATP-binding</keyword>
<dbReference type="GO" id="GO:0005829">
    <property type="term" value="C:cytosol"/>
    <property type="evidence" value="ECO:0007669"/>
    <property type="project" value="TreeGrafter"/>
</dbReference>
<dbReference type="InterPro" id="IPR013035">
    <property type="entry name" value="PEP_carboxykinase_C"/>
</dbReference>
<comment type="catalytic activity">
    <reaction evidence="9 10">
        <text>oxaloacetate + ATP = phosphoenolpyruvate + ADP + CO2</text>
        <dbReference type="Rhea" id="RHEA:18617"/>
        <dbReference type="ChEBI" id="CHEBI:16452"/>
        <dbReference type="ChEBI" id="CHEBI:16526"/>
        <dbReference type="ChEBI" id="CHEBI:30616"/>
        <dbReference type="ChEBI" id="CHEBI:58702"/>
        <dbReference type="ChEBI" id="CHEBI:456216"/>
        <dbReference type="EC" id="4.1.1.49"/>
    </reaction>
</comment>
<dbReference type="GO" id="GO:0006094">
    <property type="term" value="P:gluconeogenesis"/>
    <property type="evidence" value="ECO:0007669"/>
    <property type="project" value="UniProtKB-UniRule"/>
</dbReference>
<evidence type="ECO:0000256" key="3">
    <source>
        <dbReference type="ARBA" id="ARBA00012363"/>
    </source>
</evidence>
<reference evidence="11 12" key="1">
    <citation type="submission" date="2017-09" db="EMBL/GenBank/DDBJ databases">
        <title>Depth-based differentiation of microbial function through sediment-hosted aquifers and enrichment of novel symbionts in the deep terrestrial subsurface.</title>
        <authorList>
            <person name="Probst A.J."/>
            <person name="Ladd B."/>
            <person name="Jarett J.K."/>
            <person name="Geller-Mcgrath D.E."/>
            <person name="Sieber C.M."/>
            <person name="Emerson J.B."/>
            <person name="Anantharaman K."/>
            <person name="Thomas B.C."/>
            <person name="Malmstrom R."/>
            <person name="Stieglmeier M."/>
            <person name="Klingl A."/>
            <person name="Woyke T."/>
            <person name="Ryan C.M."/>
            <person name="Banfield J.F."/>
        </authorList>
    </citation>
    <scope>NUCLEOTIDE SEQUENCE [LARGE SCALE GENOMIC DNA]</scope>
    <source>
        <strain evidence="11">CG11_big_fil_rev_8_21_14_0_20_35_14</strain>
    </source>
</reference>
<dbReference type="Pfam" id="PF01293">
    <property type="entry name" value="PEPCK_ATP"/>
    <property type="match status" value="1"/>
</dbReference>
<feature type="binding site" evidence="10">
    <location>
        <begin position="236"/>
        <end position="244"/>
    </location>
    <ligand>
        <name>ATP</name>
        <dbReference type="ChEBI" id="CHEBI:30616"/>
    </ligand>
</feature>
<dbReference type="GO" id="GO:0016301">
    <property type="term" value="F:kinase activity"/>
    <property type="evidence" value="ECO:0007669"/>
    <property type="project" value="UniProtKB-KW"/>
</dbReference>
<feature type="binding site" evidence="10">
    <location>
        <position position="322"/>
    </location>
    <ligand>
        <name>substrate</name>
    </ligand>
</feature>
<dbReference type="AlphaFoldDB" id="A0A2H0KN40"/>
<gene>
    <name evidence="10 11" type="primary">pckA</name>
    <name evidence="11" type="ORF">COV86_01860</name>
</gene>
<dbReference type="GO" id="GO:0004612">
    <property type="term" value="F:phosphoenolpyruvate carboxykinase (ATP) activity"/>
    <property type="evidence" value="ECO:0007669"/>
    <property type="project" value="UniProtKB-UniRule"/>
</dbReference>
<dbReference type="PANTHER" id="PTHR30031:SF0">
    <property type="entry name" value="PHOSPHOENOLPYRUVATE CARBOXYKINASE (ATP)"/>
    <property type="match status" value="1"/>
</dbReference>
<evidence type="ECO:0000256" key="2">
    <source>
        <dbReference type="ARBA" id="ARBA00006052"/>
    </source>
</evidence>
<accession>A0A2H0KN40</accession>
<feature type="binding site" evidence="10">
    <location>
        <position position="285"/>
    </location>
    <ligand>
        <name>ATP</name>
        <dbReference type="ChEBI" id="CHEBI:30616"/>
    </ligand>
</feature>
<dbReference type="PANTHER" id="PTHR30031">
    <property type="entry name" value="PHOSPHOENOLPYRUVATE CARBOXYKINASE ATP"/>
    <property type="match status" value="1"/>
</dbReference>
<proteinExistence type="inferred from homology"/>
<feature type="binding site" evidence="10">
    <location>
        <begin position="441"/>
        <end position="442"/>
    </location>
    <ligand>
        <name>ATP</name>
        <dbReference type="ChEBI" id="CHEBI:30616"/>
    </ligand>
</feature>
<dbReference type="InterPro" id="IPR008210">
    <property type="entry name" value="PEP_carboxykinase_N"/>
</dbReference>
<dbReference type="SUPFAM" id="SSF68923">
    <property type="entry name" value="PEP carboxykinase N-terminal domain"/>
    <property type="match status" value="1"/>
</dbReference>
<dbReference type="Gene3D" id="3.90.228.20">
    <property type="match status" value="1"/>
</dbReference>
<keyword evidence="10" id="KW-0464">Manganese</keyword>
<feature type="binding site" evidence="10">
    <location>
        <position position="200"/>
    </location>
    <ligand>
        <name>Mn(2+)</name>
        <dbReference type="ChEBI" id="CHEBI:29035"/>
    </ligand>
</feature>
<evidence type="ECO:0000256" key="5">
    <source>
        <dbReference type="ARBA" id="ARBA00022741"/>
    </source>
</evidence>
<organism evidence="11 12">
    <name type="scientific">Candidatus Roizmanbacteria bacterium CG11_big_fil_rev_8_21_14_0_20_35_14</name>
    <dbReference type="NCBI Taxonomy" id="1974855"/>
    <lineage>
        <taxon>Bacteria</taxon>
        <taxon>Candidatus Roizmaniibacteriota</taxon>
    </lineage>
</organism>
<dbReference type="Gene3D" id="3.40.449.10">
    <property type="entry name" value="Phosphoenolpyruvate Carboxykinase, domain 1"/>
    <property type="match status" value="1"/>
</dbReference>
<feature type="binding site" evidence="10">
    <location>
        <position position="322"/>
    </location>
    <ligand>
        <name>ATP</name>
        <dbReference type="ChEBI" id="CHEBI:30616"/>
    </ligand>
</feature>
<comment type="similarity">
    <text evidence="2 10">Belongs to the phosphoenolpyruvate carboxykinase (ATP) family.</text>
</comment>
<keyword evidence="5 10" id="KW-0547">Nucleotide-binding</keyword>
<evidence type="ECO:0000256" key="7">
    <source>
        <dbReference type="ARBA" id="ARBA00022840"/>
    </source>
</evidence>
<feature type="binding site" evidence="10">
    <location>
        <position position="447"/>
    </location>
    <ligand>
        <name>ATP</name>
        <dbReference type="ChEBI" id="CHEBI:30616"/>
    </ligand>
</feature>
<dbReference type="SUPFAM" id="SSF53795">
    <property type="entry name" value="PEP carboxykinase-like"/>
    <property type="match status" value="1"/>
</dbReference>
<evidence type="ECO:0000256" key="6">
    <source>
        <dbReference type="ARBA" id="ARBA00022793"/>
    </source>
</evidence>
<keyword evidence="11" id="KW-0670">Pyruvate</keyword>
<evidence type="ECO:0000313" key="11">
    <source>
        <dbReference type="EMBL" id="PIQ72670.1"/>
    </source>
</evidence>
<feature type="binding site" evidence="10">
    <location>
        <position position="200"/>
    </location>
    <ligand>
        <name>ATP</name>
        <dbReference type="ChEBI" id="CHEBI:30616"/>
    </ligand>
</feature>
<evidence type="ECO:0000256" key="8">
    <source>
        <dbReference type="ARBA" id="ARBA00023239"/>
    </source>
</evidence>
<dbReference type="InterPro" id="IPR001272">
    <property type="entry name" value="PEP_carboxykinase_ATP"/>
</dbReference>
<feature type="binding site" evidence="10">
    <location>
        <position position="257"/>
    </location>
    <ligand>
        <name>Mn(2+)</name>
        <dbReference type="ChEBI" id="CHEBI:29035"/>
    </ligand>
</feature>
<dbReference type="PIRSF" id="PIRSF006294">
    <property type="entry name" value="PEP_crbxkin"/>
    <property type="match status" value="1"/>
</dbReference>
<dbReference type="GO" id="GO:0046872">
    <property type="term" value="F:metal ion binding"/>
    <property type="evidence" value="ECO:0007669"/>
    <property type="project" value="UniProtKB-KW"/>
</dbReference>
<keyword evidence="4 10" id="KW-0312">Gluconeogenesis</keyword>
<dbReference type="Proteomes" id="UP000229570">
    <property type="component" value="Unassembled WGS sequence"/>
</dbReference>